<feature type="compositionally biased region" description="Polar residues" evidence="1">
    <location>
        <begin position="141"/>
        <end position="151"/>
    </location>
</feature>
<feature type="compositionally biased region" description="Pro residues" evidence="1">
    <location>
        <begin position="54"/>
        <end position="68"/>
    </location>
</feature>
<feature type="region of interest" description="Disordered" evidence="1">
    <location>
        <begin position="131"/>
        <end position="151"/>
    </location>
</feature>
<proteinExistence type="predicted"/>
<dbReference type="AlphaFoldDB" id="A0A7R8US64"/>
<dbReference type="EMBL" id="LR899011">
    <property type="protein sequence ID" value="CAD7085976.1"/>
    <property type="molecule type" value="Genomic_DNA"/>
</dbReference>
<keyword evidence="3" id="KW-1185">Reference proteome</keyword>
<sequence>MSDQSQNPPPFRPGRWGREQPSPIHYRPPSPWAPSPPPLISGPRPAFTNSPRPMQSPGPGMPYSPMSPVPTGSSGLRGTRGPNLTQPRPRWPVPPPQQPQPFYQNQHPPTPTFQRVSPTSMPNYGGVNGPQPFQPMHASSPLPTSSFQLSPTPSPVVCLQRPMDYIYNTQTYGNQTPQHGEYIGIPLEPPQPRSYVIYDDEEEQGPSTAEIIANQSQDYIDEKLAEYQMTILQLQGKHNPFFHLNIS</sequence>
<dbReference type="Proteomes" id="UP000594454">
    <property type="component" value="Chromosome 3"/>
</dbReference>
<dbReference type="OrthoDB" id="6538186at2759"/>
<gene>
    <name evidence="2" type="ORF">HERILL_LOCUS8782</name>
</gene>
<evidence type="ECO:0000313" key="2">
    <source>
        <dbReference type="EMBL" id="CAD7085976.1"/>
    </source>
</evidence>
<dbReference type="InParanoid" id="A0A7R8US64"/>
<feature type="compositionally biased region" description="Pro residues" evidence="1">
    <location>
        <begin position="26"/>
        <end position="40"/>
    </location>
</feature>
<feature type="region of interest" description="Disordered" evidence="1">
    <location>
        <begin position="1"/>
        <end position="109"/>
    </location>
</feature>
<accession>A0A7R8US64</accession>
<feature type="compositionally biased region" description="Pro residues" evidence="1">
    <location>
        <begin position="89"/>
        <end position="99"/>
    </location>
</feature>
<evidence type="ECO:0000313" key="3">
    <source>
        <dbReference type="Proteomes" id="UP000594454"/>
    </source>
</evidence>
<reference evidence="2 3" key="1">
    <citation type="submission" date="2020-11" db="EMBL/GenBank/DDBJ databases">
        <authorList>
            <person name="Wallbank WR R."/>
            <person name="Pardo Diaz C."/>
            <person name="Kozak K."/>
            <person name="Martin S."/>
            <person name="Jiggins C."/>
            <person name="Moest M."/>
            <person name="Warren A I."/>
            <person name="Generalovic N T."/>
            <person name="Byers J.R.P. K."/>
            <person name="Montejo-Kovacevich G."/>
            <person name="Yen C E."/>
        </authorList>
    </citation>
    <scope>NUCLEOTIDE SEQUENCE [LARGE SCALE GENOMIC DNA]</scope>
</reference>
<organism evidence="2 3">
    <name type="scientific">Hermetia illucens</name>
    <name type="common">Black soldier fly</name>
    <dbReference type="NCBI Taxonomy" id="343691"/>
    <lineage>
        <taxon>Eukaryota</taxon>
        <taxon>Metazoa</taxon>
        <taxon>Ecdysozoa</taxon>
        <taxon>Arthropoda</taxon>
        <taxon>Hexapoda</taxon>
        <taxon>Insecta</taxon>
        <taxon>Pterygota</taxon>
        <taxon>Neoptera</taxon>
        <taxon>Endopterygota</taxon>
        <taxon>Diptera</taxon>
        <taxon>Brachycera</taxon>
        <taxon>Stratiomyomorpha</taxon>
        <taxon>Stratiomyidae</taxon>
        <taxon>Hermetiinae</taxon>
        <taxon>Hermetia</taxon>
    </lineage>
</organism>
<name>A0A7R8US64_HERIL</name>
<protein>
    <submittedName>
        <fullName evidence="2">Uncharacterized protein</fullName>
    </submittedName>
</protein>
<evidence type="ECO:0000256" key="1">
    <source>
        <dbReference type="SAM" id="MobiDB-lite"/>
    </source>
</evidence>